<feature type="transmembrane region" description="Helical" evidence="6">
    <location>
        <begin position="101"/>
        <end position="126"/>
    </location>
</feature>
<dbReference type="GO" id="GO:0015086">
    <property type="term" value="F:cadmium ion transmembrane transporter activity"/>
    <property type="evidence" value="ECO:0007669"/>
    <property type="project" value="TreeGrafter"/>
</dbReference>
<dbReference type="PRINTS" id="PR00120">
    <property type="entry name" value="HATPASE"/>
</dbReference>
<dbReference type="InterPro" id="IPR023298">
    <property type="entry name" value="ATPase_P-typ_TM_dom_sf"/>
</dbReference>
<feature type="compositionally biased region" description="Polar residues" evidence="7">
    <location>
        <begin position="10"/>
        <end position="20"/>
    </location>
</feature>
<dbReference type="SUPFAM" id="SSF56784">
    <property type="entry name" value="HAD-like"/>
    <property type="match status" value="1"/>
</dbReference>
<feature type="region of interest" description="Disordered" evidence="7">
    <location>
        <begin position="1"/>
        <end position="25"/>
    </location>
</feature>
<dbReference type="EMBL" id="QNTT01000001">
    <property type="protein sequence ID" value="RBA41055.1"/>
    <property type="molecule type" value="Genomic_DNA"/>
</dbReference>
<dbReference type="PANTHER" id="PTHR48085">
    <property type="entry name" value="CADMIUM/ZINC-TRANSPORTING ATPASE HMA2-RELATED"/>
    <property type="match status" value="1"/>
</dbReference>
<feature type="transmembrane region" description="Helical" evidence="6">
    <location>
        <begin position="69"/>
        <end position="89"/>
    </location>
</feature>
<dbReference type="GO" id="GO:0019829">
    <property type="term" value="F:ATPase-coupled monoatomic cation transmembrane transporter activity"/>
    <property type="evidence" value="ECO:0007669"/>
    <property type="project" value="InterPro"/>
</dbReference>
<evidence type="ECO:0000313" key="10">
    <source>
        <dbReference type="Proteomes" id="UP000252187"/>
    </source>
</evidence>
<dbReference type="InterPro" id="IPR027256">
    <property type="entry name" value="P-typ_ATPase_IB"/>
</dbReference>
<dbReference type="GO" id="GO:0005524">
    <property type="term" value="F:ATP binding"/>
    <property type="evidence" value="ECO:0007669"/>
    <property type="project" value="UniProtKB-UniRule"/>
</dbReference>
<dbReference type="NCBIfam" id="TIGR01512">
    <property type="entry name" value="ATPase-IB2_Cd"/>
    <property type="match status" value="1"/>
</dbReference>
<evidence type="ECO:0000256" key="4">
    <source>
        <dbReference type="ARBA" id="ARBA00022989"/>
    </source>
</evidence>
<dbReference type="SUPFAM" id="SSF81653">
    <property type="entry name" value="Calcium ATPase, transduction domain A"/>
    <property type="match status" value="1"/>
</dbReference>
<dbReference type="GO" id="GO:0005886">
    <property type="term" value="C:plasma membrane"/>
    <property type="evidence" value="ECO:0007669"/>
    <property type="project" value="UniProtKB-SubCell"/>
</dbReference>
<proteinExistence type="inferred from homology"/>
<feature type="transmembrane region" description="Helical" evidence="6">
    <location>
        <begin position="295"/>
        <end position="321"/>
    </location>
</feature>
<reference evidence="9 10" key="1">
    <citation type="submission" date="2018-06" db="EMBL/GenBank/DDBJ databases">
        <title>Whole genome sequencing of four bacterial strains from South Shetland trench revealing bio-synthetic gene clusters.</title>
        <authorList>
            <person name="Abdel-Mageed W.M."/>
            <person name="Lehri B."/>
            <person name="Jarmusch S.A."/>
            <person name="Miranda K."/>
            <person name="Goodfellow M."/>
            <person name="Jaspars M."/>
            <person name="Karlyshev A.V."/>
        </authorList>
    </citation>
    <scope>NUCLEOTIDE SEQUENCE [LARGE SCALE GENOMIC DNA]</scope>
    <source>
        <strain evidence="9 10">SST1</strain>
    </source>
</reference>
<keyword evidence="6" id="KW-0067">ATP-binding</keyword>
<dbReference type="InterPro" id="IPR051014">
    <property type="entry name" value="Cation_Transport_ATPase_IB"/>
</dbReference>
<dbReference type="InterPro" id="IPR059000">
    <property type="entry name" value="ATPase_P-type_domA"/>
</dbReference>
<comment type="subcellular location">
    <subcellularLocation>
        <location evidence="1">Cell membrane</location>
        <topology evidence="1">Multi-pass membrane protein</topology>
    </subcellularLocation>
</comment>
<dbReference type="InterPro" id="IPR018303">
    <property type="entry name" value="ATPase_P-typ_P_site"/>
</dbReference>
<feature type="transmembrane region" description="Helical" evidence="6">
    <location>
        <begin position="595"/>
        <end position="616"/>
    </location>
</feature>
<dbReference type="PROSITE" id="PS00154">
    <property type="entry name" value="ATPASE_E1_E2"/>
    <property type="match status" value="1"/>
</dbReference>
<evidence type="ECO:0000256" key="6">
    <source>
        <dbReference type="RuleBase" id="RU362081"/>
    </source>
</evidence>
<dbReference type="SUPFAM" id="SSF81665">
    <property type="entry name" value="Calcium ATPase, transmembrane domain M"/>
    <property type="match status" value="1"/>
</dbReference>
<gene>
    <name evidence="9" type="primary">cadA</name>
    <name evidence="9" type="ORF">DQ226_00620</name>
</gene>
<sequence>MHTIGHRSGGESTSPASASTRGRADGPLRTFVGSRQGVLAMATVLAIAIHLVSRAVTGPGVSTTVEWSIRAPLVAVVVVGGVPLILEVLRSAVRSAGGADMLAAISIITAVALDEWLVAAIVVLMLSGGEALEAAASRRASATLDALARRSPTIAHRLRGDSTAAGVDDIRAEEVRVDDLLLVLPHELCPVDGEVVAGDGAMDESFLTGEPYVVPKSPGSQVLSGAVNGEVALTVRAERRAADSRYAQIVGVLREAEEHRPPMRRLADRLGAWYTLVALALGVLGWVISGDPTRFLAVVVVATPCPLLIGVPVAIIGAISLSAKRGIIIRNPAMLENVSRIETMMFDKTGTLTYGRPVLTEIIPRPGTDPDGVLATAAAVEVYSRHPLARAVVDAATERGLAIPPLSSVAEKPGAGLVGEVGGHSLRLTNRRGLAAVDPDAVDLLPGTEAGLESIVLLDDRYAATLRFRDEPRATAGDFIAHLPRSHGVKHMMIISGDRETEVRRLADRVGISEVHGGVGPEGKLAIVRERTAAGPTLFLGDGINDAPAMTAATAGVAFGATSDVTSEAADAVVLDSSLERLDDLLHIGARMRRIALQSALGGMAASVIGMLLAVFGLLSPLAGAIAQEVIDVLAILNSARVVMAPRKLSDFDAIPSPSAPRVTPGSPDSGRQ</sequence>
<feature type="transmembrane region" description="Helical" evidence="6">
    <location>
        <begin position="270"/>
        <end position="289"/>
    </location>
</feature>
<keyword evidence="6" id="KW-0547">Nucleotide-binding</keyword>
<dbReference type="GO" id="GO:0046872">
    <property type="term" value="F:metal ion binding"/>
    <property type="evidence" value="ECO:0007669"/>
    <property type="project" value="UniProtKB-KW"/>
</dbReference>
<comment type="similarity">
    <text evidence="2 6">Belongs to the cation transport ATPase (P-type) (TC 3.A.3) family. Type IB subfamily.</text>
</comment>
<evidence type="ECO:0000256" key="7">
    <source>
        <dbReference type="SAM" id="MobiDB-lite"/>
    </source>
</evidence>
<dbReference type="InterPro" id="IPR008250">
    <property type="entry name" value="ATPase_P-typ_transduc_dom_A_sf"/>
</dbReference>
<keyword evidence="6" id="KW-0479">Metal-binding</keyword>
<dbReference type="Gene3D" id="3.40.1110.10">
    <property type="entry name" value="Calcium-transporting ATPase, cytoplasmic domain N"/>
    <property type="match status" value="1"/>
</dbReference>
<keyword evidence="3 6" id="KW-0812">Transmembrane</keyword>
<dbReference type="GO" id="GO:0016887">
    <property type="term" value="F:ATP hydrolysis activity"/>
    <property type="evidence" value="ECO:0007669"/>
    <property type="project" value="InterPro"/>
</dbReference>
<dbReference type="AlphaFoldDB" id="A0A365PE58"/>
<dbReference type="InterPro" id="IPR023214">
    <property type="entry name" value="HAD_sf"/>
</dbReference>
<dbReference type="InterPro" id="IPR001757">
    <property type="entry name" value="P_typ_ATPase"/>
</dbReference>
<keyword evidence="6" id="KW-1003">Cell membrane</keyword>
<evidence type="ECO:0000256" key="3">
    <source>
        <dbReference type="ARBA" id="ARBA00022692"/>
    </source>
</evidence>
<dbReference type="InterPro" id="IPR023299">
    <property type="entry name" value="ATPase_P-typ_cyto_dom_N"/>
</dbReference>
<keyword evidence="4 6" id="KW-1133">Transmembrane helix</keyword>
<feature type="domain" description="P-type ATPase A" evidence="8">
    <location>
        <begin position="151"/>
        <end position="252"/>
    </location>
</feature>
<keyword evidence="5 6" id="KW-0472">Membrane</keyword>
<keyword evidence="9" id="KW-0378">Hydrolase</keyword>
<evidence type="ECO:0000259" key="8">
    <source>
        <dbReference type="Pfam" id="PF00122"/>
    </source>
</evidence>
<evidence type="ECO:0000256" key="2">
    <source>
        <dbReference type="ARBA" id="ARBA00006024"/>
    </source>
</evidence>
<accession>A0A365PE58</accession>
<dbReference type="Gene3D" id="3.40.50.1000">
    <property type="entry name" value="HAD superfamily/HAD-like"/>
    <property type="match status" value="1"/>
</dbReference>
<dbReference type="PRINTS" id="PR00119">
    <property type="entry name" value="CATATPASE"/>
</dbReference>
<protein>
    <submittedName>
        <fullName evidence="9">Cadmium-translocating P-type ATPase</fullName>
        <ecNumber evidence="9">3.6.3.3</ecNumber>
    </submittedName>
</protein>
<evidence type="ECO:0000256" key="1">
    <source>
        <dbReference type="ARBA" id="ARBA00004651"/>
    </source>
</evidence>
<name>A0A365PE58_9ACTN</name>
<dbReference type="Pfam" id="PF00702">
    <property type="entry name" value="Hydrolase"/>
    <property type="match status" value="1"/>
</dbReference>
<dbReference type="EC" id="3.6.3.3" evidence="9"/>
<organism evidence="9 10">
    <name type="scientific">Dietzia maris</name>
    <dbReference type="NCBI Taxonomy" id="37915"/>
    <lineage>
        <taxon>Bacteria</taxon>
        <taxon>Bacillati</taxon>
        <taxon>Actinomycetota</taxon>
        <taxon>Actinomycetes</taxon>
        <taxon>Mycobacteriales</taxon>
        <taxon>Dietziaceae</taxon>
        <taxon>Dietzia</taxon>
    </lineage>
</organism>
<dbReference type="InterPro" id="IPR036412">
    <property type="entry name" value="HAD-like_sf"/>
</dbReference>
<evidence type="ECO:0000313" key="9">
    <source>
        <dbReference type="EMBL" id="RBA41055.1"/>
    </source>
</evidence>
<comment type="caution">
    <text evidence="9">The sequence shown here is derived from an EMBL/GenBank/DDBJ whole genome shotgun (WGS) entry which is preliminary data.</text>
</comment>
<dbReference type="Proteomes" id="UP000252187">
    <property type="component" value="Unassembled WGS sequence"/>
</dbReference>
<feature type="transmembrane region" description="Helical" evidence="6">
    <location>
        <begin position="37"/>
        <end position="57"/>
    </location>
</feature>
<dbReference type="Pfam" id="PF00122">
    <property type="entry name" value="E1-E2_ATPase"/>
    <property type="match status" value="1"/>
</dbReference>
<dbReference type="Gene3D" id="2.70.150.10">
    <property type="entry name" value="Calcium-transporting ATPase, cytoplasmic transduction domain A"/>
    <property type="match status" value="1"/>
</dbReference>
<evidence type="ECO:0000256" key="5">
    <source>
        <dbReference type="ARBA" id="ARBA00023136"/>
    </source>
</evidence>
<dbReference type="NCBIfam" id="TIGR01494">
    <property type="entry name" value="ATPase_P-type"/>
    <property type="match status" value="2"/>
</dbReference>
<dbReference type="NCBIfam" id="TIGR01525">
    <property type="entry name" value="ATPase-IB_hvy"/>
    <property type="match status" value="1"/>
</dbReference>
<dbReference type="PANTHER" id="PTHR48085:SF5">
    <property type="entry name" value="CADMIUM_ZINC-TRANSPORTING ATPASE HMA4-RELATED"/>
    <property type="match status" value="1"/>
</dbReference>